<sequence>MFRMNISVSSGTDRFVDYFVICGLDLSSGLEPDRFAGDNLESTPLDRSYKCQVLGHYPDAVLWNPFDKNAVGMLCLPHGLQFRTQKHSLEPQFHSFVITREDGHRSYGFSYVFYEEINNRKICSAMQTLQAMHLTELSSNQVGRSGRRGHSAGLGHDAHNTRSLPRHFKLSTHQQGAAQSYYDAAKDTLYVSKSIALICQLPYVYAACKYLRGLHRLVSTSSPGQLSIESYIHNLLYEVPVPQPGRTVCFSCPLADSVVIQRPGSIEELPLFDFSLRELFTLLGVDCLTQLFTCVLLEHQVLLCSSDYHRLMLVAESVTALLFPFSWQHVYVPILPASLQHFLDAPVPFVMGLHSCSESQLKIASEANLCYVDIDSQTIQLPEELPSFPQHAEFVGELRELLMKHTVSSGQSVRNLNERIVPHASSNMTSSCTLPGGFGQLMRRKHSWSHNSDAGMSDALQRIVAIVERTGVSLDDSGQVNGTECKLSEHEQYVEDLRFNNAVREVFLNRFVYIFSAYEHFVIQPNQDKEQWLNNRDTMQNFDKATFLSDQPEQHLPFLSRFIESQMFATLIDNKIMASWSEMEPNLRVFDRRIRLLRKRFGEALVRTPGYEPCTTIRDTELLLEKRLASVDIVVASPQEVLQTAGPQQHSGVFPLLDPVALNKEPVHRSQKRKTMQWRTGHHCHHHQNIEQHEPVDGERTADTVGLLQRVSSTGISLRQPKLRNDMSPARVAQTNWTFVETLLKDCKSKTKRMLVEKMGTEAVELGHGSGESSLEGVEENTLIASLCDLLERIWSHGLQKKQGKSALWSHLTNYQELKECDDTSKPIDPNFLTPVLAWCVLRKRLDYLSSMALETDLSPSSQRHGREGHKLPEGRSQISSSPASLPPNSEQPNLRPLPVSLTADMRNVQAMTDIKTHIGYARAWVRLSLEKKLLSRHLRTLLSDSALLRSQYKRYAFLRCEDEKEQFLYHLLTLNAVDYFCFTNTYTGTKLPYRVVIFPSRKTSAATTSANSWVAVSGTLGETSPVPIPRGALEFLFRHKNLGILTTLRIGHDNSGPSPKWMVEHVVVRNEVTGHTYKFPCGRWLGRGIDDDSTERLLVGELVPRDVDSDELVETCRTPPPRCHSPSVPRRSQDARPSLAEIQHMLGDAVNSIVKLLYHRKHDKERSTLTLLLCGETGLVYCLEQAFLTGFKSTRLFGRNLYLWDYFLRAKEQFEATLLDSDGDMTPHPSEKQILHCYCNLVNQIGSTSHTLGKDGKFQLFVCLCAREHLLSRMLTPLSLCCVTLEMYEEQSFLRSPTLLTFLRQILESLDEFDIVLENSLTQGIGGTH</sequence>
<comment type="caution">
    <text evidence="5">Lacks conserved residue(s) required for the propagation of feature annotation.</text>
</comment>
<dbReference type="Pfam" id="PF02141">
    <property type="entry name" value="DENN"/>
    <property type="match status" value="1"/>
</dbReference>
<dbReference type="GO" id="GO:0031267">
    <property type="term" value="F:small GTPase binding"/>
    <property type="evidence" value="ECO:0007669"/>
    <property type="project" value="InterPro"/>
</dbReference>
<dbReference type="CDD" id="cd17677">
    <property type="entry name" value="RUN1_DENND5"/>
    <property type="match status" value="1"/>
</dbReference>
<dbReference type="STRING" id="105785.A0A2J7R2K5"/>
<evidence type="ECO:0000259" key="8">
    <source>
        <dbReference type="PROSITE" id="PS50211"/>
    </source>
</evidence>
<dbReference type="SMART" id="SM00801">
    <property type="entry name" value="dDENN"/>
    <property type="match status" value="1"/>
</dbReference>
<keyword evidence="11" id="KW-1185">Reference proteome</keyword>
<dbReference type="CDD" id="cd17678">
    <property type="entry name" value="RUN2_DENND5"/>
    <property type="match status" value="1"/>
</dbReference>
<name>A0A2J7R2K5_9NEOP</name>
<evidence type="ECO:0000256" key="1">
    <source>
        <dbReference type="ARBA" id="ARBA00004370"/>
    </source>
</evidence>
<dbReference type="EMBL" id="NEVH01007828">
    <property type="protein sequence ID" value="PNF35069.1"/>
    <property type="molecule type" value="Genomic_DNA"/>
</dbReference>
<dbReference type="InterPro" id="IPR047278">
    <property type="entry name" value="DEN5A/B"/>
</dbReference>
<protein>
    <submittedName>
        <fullName evidence="10">DENN domain-containing protein 5B</fullName>
    </submittedName>
</protein>
<evidence type="ECO:0000256" key="6">
    <source>
        <dbReference type="SAM" id="MobiDB-lite"/>
    </source>
</evidence>
<dbReference type="Gene3D" id="3.40.50.11500">
    <property type="match status" value="1"/>
</dbReference>
<evidence type="ECO:0000313" key="11">
    <source>
        <dbReference type="Proteomes" id="UP000235965"/>
    </source>
</evidence>
<dbReference type="FunFam" id="1.20.58.900:FF:000007">
    <property type="entry name" value="DENN domain-containing protein 5B"/>
    <property type="match status" value="1"/>
</dbReference>
<dbReference type="InterPro" id="IPR001024">
    <property type="entry name" value="PLAT/LH2_dom"/>
</dbReference>
<dbReference type="InterPro" id="IPR001194">
    <property type="entry name" value="cDENN_dom"/>
</dbReference>
<dbReference type="SUPFAM" id="SSF49723">
    <property type="entry name" value="Lipase/lipooxygenase domain (PLAT/LH2 domain)"/>
    <property type="match status" value="1"/>
</dbReference>
<dbReference type="SMART" id="SM00800">
    <property type="entry name" value="uDENN"/>
    <property type="match status" value="1"/>
</dbReference>
<dbReference type="OrthoDB" id="6019893at2759"/>
<dbReference type="CDD" id="cd01757">
    <property type="entry name" value="PLAT_RAB6IP1"/>
    <property type="match status" value="1"/>
</dbReference>
<proteinExistence type="inferred from homology"/>
<dbReference type="Pfam" id="PF02759">
    <property type="entry name" value="RUN"/>
    <property type="match status" value="2"/>
</dbReference>
<dbReference type="PROSITE" id="PS50211">
    <property type="entry name" value="DENN"/>
    <property type="match status" value="1"/>
</dbReference>
<keyword evidence="3" id="KW-0677">Repeat</keyword>
<dbReference type="InterPro" id="IPR037213">
    <property type="entry name" value="Run_dom_sf"/>
</dbReference>
<comment type="subcellular location">
    <subcellularLocation>
        <location evidence="1">Membrane</location>
    </subcellularLocation>
</comment>
<feature type="region of interest" description="Disordered" evidence="6">
    <location>
        <begin position="857"/>
        <end position="897"/>
    </location>
</feature>
<dbReference type="InterPro" id="IPR004012">
    <property type="entry name" value="Run_dom"/>
</dbReference>
<dbReference type="Gene3D" id="3.30.450.200">
    <property type="match status" value="1"/>
</dbReference>
<evidence type="ECO:0000259" key="9">
    <source>
        <dbReference type="PROSITE" id="PS50826"/>
    </source>
</evidence>
<feature type="compositionally biased region" description="Basic and acidic residues" evidence="6">
    <location>
        <begin position="865"/>
        <end position="874"/>
    </location>
</feature>
<accession>A0A2J7R2K5</accession>
<comment type="similarity">
    <text evidence="2">Belongs to the RAB6IP1 family.</text>
</comment>
<dbReference type="SMART" id="SM00593">
    <property type="entry name" value="RUN"/>
    <property type="match status" value="2"/>
</dbReference>
<feature type="domain" description="RUN" evidence="9">
    <location>
        <begin position="1171"/>
        <end position="1323"/>
    </location>
</feature>
<evidence type="ECO:0000256" key="2">
    <source>
        <dbReference type="ARBA" id="ARBA00006664"/>
    </source>
</evidence>
<dbReference type="PROSITE" id="PS50826">
    <property type="entry name" value="RUN"/>
    <property type="match status" value="2"/>
</dbReference>
<feature type="domain" description="PLAT" evidence="7">
    <location>
        <begin position="992"/>
        <end position="1100"/>
    </location>
</feature>
<dbReference type="Proteomes" id="UP000235965">
    <property type="component" value="Unassembled WGS sequence"/>
</dbReference>
<keyword evidence="4" id="KW-0472">Membrane</keyword>
<dbReference type="GO" id="GO:0016020">
    <property type="term" value="C:membrane"/>
    <property type="evidence" value="ECO:0007669"/>
    <property type="project" value="UniProtKB-SubCell"/>
</dbReference>
<dbReference type="InterPro" id="IPR047277">
    <property type="entry name" value="PLAT_RAB6IP1"/>
</dbReference>
<dbReference type="InterPro" id="IPR036392">
    <property type="entry name" value="PLAT/LH2_dom_sf"/>
</dbReference>
<dbReference type="Pfam" id="PF03455">
    <property type="entry name" value="dDENN"/>
    <property type="match status" value="1"/>
</dbReference>
<dbReference type="GO" id="GO:0005085">
    <property type="term" value="F:guanyl-nucleotide exchange factor activity"/>
    <property type="evidence" value="ECO:0007669"/>
    <property type="project" value="InterPro"/>
</dbReference>
<dbReference type="InterPro" id="IPR005113">
    <property type="entry name" value="uDENN_dom"/>
</dbReference>
<dbReference type="Gene3D" id="1.20.58.900">
    <property type="match status" value="3"/>
</dbReference>
<evidence type="ECO:0000256" key="3">
    <source>
        <dbReference type="ARBA" id="ARBA00022737"/>
    </source>
</evidence>
<comment type="caution">
    <text evidence="10">The sequence shown here is derived from an EMBL/GenBank/DDBJ whole genome shotgun (WGS) entry which is preliminary data.</text>
</comment>
<dbReference type="Pfam" id="PF03456">
    <property type="entry name" value="uDENN"/>
    <property type="match status" value="1"/>
</dbReference>
<dbReference type="FunCoup" id="A0A2J7R2K5">
    <property type="interactions" value="980"/>
</dbReference>
<feature type="compositionally biased region" description="Polar residues" evidence="6">
    <location>
        <begin position="877"/>
        <end position="893"/>
    </location>
</feature>
<feature type="domain" description="RUN" evidence="9">
    <location>
        <begin position="778"/>
        <end position="988"/>
    </location>
</feature>
<feature type="domain" description="UDENN" evidence="8">
    <location>
        <begin position="33"/>
        <end position="582"/>
    </location>
</feature>
<gene>
    <name evidence="10" type="ORF">B7P43_G09453</name>
</gene>
<dbReference type="InterPro" id="IPR043153">
    <property type="entry name" value="DENN_C"/>
</dbReference>
<evidence type="ECO:0000256" key="4">
    <source>
        <dbReference type="ARBA" id="ARBA00023136"/>
    </source>
</evidence>
<dbReference type="PANTHER" id="PTHR46070:SF1">
    <property type="entry name" value="PINSTRIPE, ISOFORM A"/>
    <property type="match status" value="1"/>
</dbReference>
<dbReference type="InterPro" id="IPR037516">
    <property type="entry name" value="Tripartite_DENN"/>
</dbReference>
<dbReference type="SUPFAM" id="SSF140741">
    <property type="entry name" value="RUN domain-like"/>
    <property type="match status" value="2"/>
</dbReference>
<dbReference type="SMART" id="SM00799">
    <property type="entry name" value="DENN"/>
    <property type="match status" value="1"/>
</dbReference>
<dbReference type="PROSITE" id="PS50095">
    <property type="entry name" value="PLAT"/>
    <property type="match status" value="1"/>
</dbReference>
<dbReference type="InterPro" id="IPR005112">
    <property type="entry name" value="dDENN_dom"/>
</dbReference>
<reference evidence="10 11" key="1">
    <citation type="submission" date="2017-12" db="EMBL/GenBank/DDBJ databases">
        <title>Hemimetabolous genomes reveal molecular basis of termite eusociality.</title>
        <authorList>
            <person name="Harrison M.C."/>
            <person name="Jongepier E."/>
            <person name="Robertson H.M."/>
            <person name="Arning N."/>
            <person name="Bitard-Feildel T."/>
            <person name="Chao H."/>
            <person name="Childers C.P."/>
            <person name="Dinh H."/>
            <person name="Doddapaneni H."/>
            <person name="Dugan S."/>
            <person name="Gowin J."/>
            <person name="Greiner C."/>
            <person name="Han Y."/>
            <person name="Hu H."/>
            <person name="Hughes D.S.T."/>
            <person name="Huylmans A.-K."/>
            <person name="Kemena C."/>
            <person name="Kremer L.P.M."/>
            <person name="Lee S.L."/>
            <person name="Lopez-Ezquerra A."/>
            <person name="Mallet L."/>
            <person name="Monroy-Kuhn J.M."/>
            <person name="Moser A."/>
            <person name="Murali S.C."/>
            <person name="Muzny D.M."/>
            <person name="Otani S."/>
            <person name="Piulachs M.-D."/>
            <person name="Poelchau M."/>
            <person name="Qu J."/>
            <person name="Schaub F."/>
            <person name="Wada-Katsumata A."/>
            <person name="Worley K.C."/>
            <person name="Xie Q."/>
            <person name="Ylla G."/>
            <person name="Poulsen M."/>
            <person name="Gibbs R.A."/>
            <person name="Schal C."/>
            <person name="Richards S."/>
            <person name="Belles X."/>
            <person name="Korb J."/>
            <person name="Bornberg-Bauer E."/>
        </authorList>
    </citation>
    <scope>NUCLEOTIDE SEQUENCE [LARGE SCALE GENOMIC DNA]</scope>
    <source>
        <tissue evidence="10">Whole body</tissue>
    </source>
</reference>
<dbReference type="Pfam" id="PF01477">
    <property type="entry name" value="PLAT"/>
    <property type="match status" value="1"/>
</dbReference>
<evidence type="ECO:0000256" key="5">
    <source>
        <dbReference type="PROSITE-ProRule" id="PRU00152"/>
    </source>
</evidence>
<dbReference type="InParanoid" id="A0A2J7R2K5"/>
<dbReference type="Gene3D" id="2.60.60.20">
    <property type="entry name" value="PLAT/LH2 domain"/>
    <property type="match status" value="1"/>
</dbReference>
<dbReference type="PANTHER" id="PTHR46070">
    <property type="entry name" value="PINSTRIPE, ISOFORM A"/>
    <property type="match status" value="1"/>
</dbReference>
<evidence type="ECO:0000313" key="10">
    <source>
        <dbReference type="EMBL" id="PNF35069.1"/>
    </source>
</evidence>
<organism evidence="10 11">
    <name type="scientific">Cryptotermes secundus</name>
    <dbReference type="NCBI Taxonomy" id="105785"/>
    <lineage>
        <taxon>Eukaryota</taxon>
        <taxon>Metazoa</taxon>
        <taxon>Ecdysozoa</taxon>
        <taxon>Arthropoda</taxon>
        <taxon>Hexapoda</taxon>
        <taxon>Insecta</taxon>
        <taxon>Pterygota</taxon>
        <taxon>Neoptera</taxon>
        <taxon>Polyneoptera</taxon>
        <taxon>Dictyoptera</taxon>
        <taxon>Blattodea</taxon>
        <taxon>Blattoidea</taxon>
        <taxon>Termitoidae</taxon>
        <taxon>Kalotermitidae</taxon>
        <taxon>Cryptotermitinae</taxon>
        <taxon>Cryptotermes</taxon>
    </lineage>
</organism>
<evidence type="ECO:0000259" key="7">
    <source>
        <dbReference type="PROSITE" id="PS50095"/>
    </source>
</evidence>